<comment type="similarity">
    <text evidence="1 8">Belongs to the CoaE family.</text>
</comment>
<dbReference type="NCBIfam" id="TIGR00152">
    <property type="entry name" value="dephospho-CoA kinase"/>
    <property type="match status" value="1"/>
</dbReference>
<sequence length="201" mass="21757">MGVIGLTGGIASGKSTVARILERLGAVIVDADLLAREAVLPGTPAHQAIVAAFGPEILLPDASLDRKALGRIVFADPEARRRLEAIIHPAIARLAEERLAEARRSGAPAVFYVAPLLIEAGATGRVDDIWVVYADRETQIARLTERDGIGRKEAEQRLAAQMPMEEKAAYGSVVIDNRGAPEETERQVIALWKEKIEKNPR</sequence>
<evidence type="ECO:0000256" key="3">
    <source>
        <dbReference type="ARBA" id="ARBA00022679"/>
    </source>
</evidence>
<keyword evidence="4 8" id="KW-0547">Nucleotide-binding</keyword>
<keyword evidence="5 8" id="KW-0418">Kinase</keyword>
<protein>
    <recommendedName>
        <fullName evidence="8 9">Dephospho-CoA kinase</fullName>
        <ecNumber evidence="8 9">2.7.1.24</ecNumber>
    </recommendedName>
    <alternativeName>
        <fullName evidence="8">Dephosphocoenzyme A kinase</fullName>
    </alternativeName>
</protein>
<organism evidence="10">
    <name type="scientific">Geobacter metallireducens</name>
    <dbReference type="NCBI Taxonomy" id="28232"/>
    <lineage>
        <taxon>Bacteria</taxon>
        <taxon>Pseudomonadati</taxon>
        <taxon>Thermodesulfobacteriota</taxon>
        <taxon>Desulfuromonadia</taxon>
        <taxon>Geobacterales</taxon>
        <taxon>Geobacteraceae</taxon>
        <taxon>Geobacter</taxon>
    </lineage>
</organism>
<evidence type="ECO:0000256" key="7">
    <source>
        <dbReference type="ARBA" id="ARBA00022993"/>
    </source>
</evidence>
<dbReference type="CDD" id="cd02022">
    <property type="entry name" value="DPCK"/>
    <property type="match status" value="1"/>
</dbReference>
<evidence type="ECO:0000256" key="9">
    <source>
        <dbReference type="NCBIfam" id="TIGR00152"/>
    </source>
</evidence>
<feature type="binding site" evidence="8">
    <location>
        <begin position="11"/>
        <end position="16"/>
    </location>
    <ligand>
        <name>ATP</name>
        <dbReference type="ChEBI" id="CHEBI:30616"/>
    </ligand>
</feature>
<reference evidence="10" key="1">
    <citation type="journal article" date="2020" name="mSystems">
        <title>Genome- and Community-Level Interaction Insights into Carbon Utilization and Element Cycling Functions of Hydrothermarchaeota in Hydrothermal Sediment.</title>
        <authorList>
            <person name="Zhou Z."/>
            <person name="Liu Y."/>
            <person name="Xu W."/>
            <person name="Pan J."/>
            <person name="Luo Z.H."/>
            <person name="Li M."/>
        </authorList>
    </citation>
    <scope>NUCLEOTIDE SEQUENCE [LARGE SCALE GENOMIC DNA]</scope>
    <source>
        <strain evidence="10">SpSt-349</strain>
    </source>
</reference>
<dbReference type="InterPro" id="IPR027417">
    <property type="entry name" value="P-loop_NTPase"/>
</dbReference>
<evidence type="ECO:0000256" key="5">
    <source>
        <dbReference type="ARBA" id="ARBA00022777"/>
    </source>
</evidence>
<dbReference type="GO" id="GO:0015937">
    <property type="term" value="P:coenzyme A biosynthetic process"/>
    <property type="evidence" value="ECO:0007669"/>
    <property type="project" value="UniProtKB-UniRule"/>
</dbReference>
<keyword evidence="6 8" id="KW-0067">ATP-binding</keyword>
<dbReference type="Pfam" id="PF01121">
    <property type="entry name" value="CoaE"/>
    <property type="match status" value="1"/>
</dbReference>
<dbReference type="InterPro" id="IPR001977">
    <property type="entry name" value="Depp_CoAkinase"/>
</dbReference>
<gene>
    <name evidence="8" type="primary">coaE</name>
    <name evidence="10" type="ORF">ENQ87_02390</name>
</gene>
<comment type="function">
    <text evidence="8">Catalyzes the phosphorylation of the 3'-hydroxyl group of dephosphocoenzyme A to form coenzyme A.</text>
</comment>
<comment type="catalytic activity">
    <reaction evidence="8">
        <text>3'-dephospho-CoA + ATP = ADP + CoA + H(+)</text>
        <dbReference type="Rhea" id="RHEA:18245"/>
        <dbReference type="ChEBI" id="CHEBI:15378"/>
        <dbReference type="ChEBI" id="CHEBI:30616"/>
        <dbReference type="ChEBI" id="CHEBI:57287"/>
        <dbReference type="ChEBI" id="CHEBI:57328"/>
        <dbReference type="ChEBI" id="CHEBI:456216"/>
        <dbReference type="EC" id="2.7.1.24"/>
    </reaction>
</comment>
<evidence type="ECO:0000256" key="2">
    <source>
        <dbReference type="ARBA" id="ARBA00022490"/>
    </source>
</evidence>
<dbReference type="EMBL" id="DSOV01000007">
    <property type="protein sequence ID" value="HEN41217.1"/>
    <property type="molecule type" value="Genomic_DNA"/>
</dbReference>
<comment type="subcellular location">
    <subcellularLocation>
        <location evidence="8">Cytoplasm</location>
    </subcellularLocation>
</comment>
<dbReference type="PANTHER" id="PTHR10695">
    <property type="entry name" value="DEPHOSPHO-COA KINASE-RELATED"/>
    <property type="match status" value="1"/>
</dbReference>
<accession>A0A831XD99</accession>
<proteinExistence type="inferred from homology"/>
<dbReference type="HAMAP" id="MF_00376">
    <property type="entry name" value="Dephospho_CoA_kinase"/>
    <property type="match status" value="1"/>
</dbReference>
<dbReference type="GO" id="GO:0005737">
    <property type="term" value="C:cytoplasm"/>
    <property type="evidence" value="ECO:0007669"/>
    <property type="project" value="UniProtKB-SubCell"/>
</dbReference>
<evidence type="ECO:0000256" key="1">
    <source>
        <dbReference type="ARBA" id="ARBA00009018"/>
    </source>
</evidence>
<dbReference type="UniPathway" id="UPA00241">
    <property type="reaction ID" value="UER00356"/>
</dbReference>
<evidence type="ECO:0000256" key="8">
    <source>
        <dbReference type="HAMAP-Rule" id="MF_00376"/>
    </source>
</evidence>
<keyword evidence="2 8" id="KW-0963">Cytoplasm</keyword>
<keyword evidence="7 8" id="KW-0173">Coenzyme A biosynthesis</keyword>
<evidence type="ECO:0000256" key="6">
    <source>
        <dbReference type="ARBA" id="ARBA00022840"/>
    </source>
</evidence>
<dbReference type="AlphaFoldDB" id="A0A831XD99"/>
<evidence type="ECO:0000313" key="10">
    <source>
        <dbReference type="EMBL" id="HEN41217.1"/>
    </source>
</evidence>
<dbReference type="SUPFAM" id="SSF52540">
    <property type="entry name" value="P-loop containing nucleoside triphosphate hydrolases"/>
    <property type="match status" value="1"/>
</dbReference>
<dbReference type="Gene3D" id="3.40.50.300">
    <property type="entry name" value="P-loop containing nucleotide triphosphate hydrolases"/>
    <property type="match status" value="1"/>
</dbReference>
<dbReference type="GO" id="GO:0004140">
    <property type="term" value="F:dephospho-CoA kinase activity"/>
    <property type="evidence" value="ECO:0007669"/>
    <property type="project" value="UniProtKB-UniRule"/>
</dbReference>
<dbReference type="PANTHER" id="PTHR10695:SF46">
    <property type="entry name" value="BIFUNCTIONAL COENZYME A SYNTHASE-RELATED"/>
    <property type="match status" value="1"/>
</dbReference>
<dbReference type="EC" id="2.7.1.24" evidence="8 9"/>
<dbReference type="PROSITE" id="PS51219">
    <property type="entry name" value="DPCK"/>
    <property type="match status" value="1"/>
</dbReference>
<comment type="pathway">
    <text evidence="8">Cofactor biosynthesis; coenzyme A biosynthesis; CoA from (R)-pantothenate: step 5/5.</text>
</comment>
<dbReference type="FunFam" id="3.40.50.300:FF:000991">
    <property type="entry name" value="Dephospho-CoA kinase"/>
    <property type="match status" value="1"/>
</dbReference>
<dbReference type="GO" id="GO:0005524">
    <property type="term" value="F:ATP binding"/>
    <property type="evidence" value="ECO:0007669"/>
    <property type="project" value="UniProtKB-UniRule"/>
</dbReference>
<keyword evidence="3 8" id="KW-0808">Transferase</keyword>
<evidence type="ECO:0000256" key="4">
    <source>
        <dbReference type="ARBA" id="ARBA00022741"/>
    </source>
</evidence>
<name>A0A831XD99_GEOME</name>
<comment type="caution">
    <text evidence="10">The sequence shown here is derived from an EMBL/GenBank/DDBJ whole genome shotgun (WGS) entry which is preliminary data.</text>
</comment>